<dbReference type="Gene3D" id="2.130.10.10">
    <property type="entry name" value="YVTN repeat-like/Quinoprotein amine dehydrogenase"/>
    <property type="match status" value="1"/>
</dbReference>
<reference evidence="2" key="1">
    <citation type="journal article" date="2019" name="Int. J. Syst. Evol. Microbiol.">
        <title>The Global Catalogue of Microorganisms (GCM) 10K type strain sequencing project: providing services to taxonomists for standard genome sequencing and annotation.</title>
        <authorList>
            <consortium name="The Broad Institute Genomics Platform"/>
            <consortium name="The Broad Institute Genome Sequencing Center for Infectious Disease"/>
            <person name="Wu L."/>
            <person name="Ma J."/>
        </authorList>
    </citation>
    <scope>NUCLEOTIDE SEQUENCE [LARGE SCALE GENOMIC DNA]</scope>
    <source>
        <strain evidence="2">JCM 31486</strain>
    </source>
</reference>
<evidence type="ECO:0000313" key="1">
    <source>
        <dbReference type="EMBL" id="MFD1049831.1"/>
    </source>
</evidence>
<organism evidence="1 2">
    <name type="scientific">Kibdelosporangium lantanae</name>
    <dbReference type="NCBI Taxonomy" id="1497396"/>
    <lineage>
        <taxon>Bacteria</taxon>
        <taxon>Bacillati</taxon>
        <taxon>Actinomycetota</taxon>
        <taxon>Actinomycetes</taxon>
        <taxon>Pseudonocardiales</taxon>
        <taxon>Pseudonocardiaceae</taxon>
        <taxon>Kibdelosporangium</taxon>
    </lineage>
</organism>
<comment type="caution">
    <text evidence="1">The sequence shown here is derived from an EMBL/GenBank/DDBJ whole genome shotgun (WGS) entry which is preliminary data.</text>
</comment>
<evidence type="ECO:0000313" key="2">
    <source>
        <dbReference type="Proteomes" id="UP001597045"/>
    </source>
</evidence>
<name>A0ABW3MH24_9PSEU</name>
<accession>A0ABW3MH24</accession>
<dbReference type="Proteomes" id="UP001597045">
    <property type="component" value="Unassembled WGS sequence"/>
</dbReference>
<proteinExistence type="predicted"/>
<sequence length="293" mass="32609">MASGEVNGQQVLATADRRGEIRLWDVETGEQVGVGYRTDARLIGALYVLTTPTGPIVVGIDTTTGRFYGWYPETGQSVHLDTVGRTLMTACRVVDGRVLVATVSLQGHIQLWDLARCTKLMARRAWLLRDREVVRIVTVDGVATVLITAVVWPDVTNVSMVSPQRRRIHRMWLRGEHVLDALDLDDRVTLVTHVGWAPVPWSSGRLVERITLREDFDTWEYLPKVVELPDRALAVCAMPAVVLWKPESREIAGKVTFDEVDSGTRELVSFQTSTGTWLARPAGRSVQAIDVAE</sequence>
<protein>
    <recommendedName>
        <fullName evidence="3">WD40 repeat domain-containing protein</fullName>
    </recommendedName>
</protein>
<keyword evidence="2" id="KW-1185">Reference proteome</keyword>
<dbReference type="EMBL" id="JBHTIS010002428">
    <property type="protein sequence ID" value="MFD1049831.1"/>
    <property type="molecule type" value="Genomic_DNA"/>
</dbReference>
<dbReference type="InterPro" id="IPR015943">
    <property type="entry name" value="WD40/YVTN_repeat-like_dom_sf"/>
</dbReference>
<dbReference type="SUPFAM" id="SSF50998">
    <property type="entry name" value="Quinoprotein alcohol dehydrogenase-like"/>
    <property type="match status" value="1"/>
</dbReference>
<gene>
    <name evidence="1" type="ORF">ACFQ1S_32005</name>
</gene>
<feature type="non-terminal residue" evidence="1">
    <location>
        <position position="293"/>
    </location>
</feature>
<dbReference type="InterPro" id="IPR011047">
    <property type="entry name" value="Quinoprotein_ADH-like_sf"/>
</dbReference>
<evidence type="ECO:0008006" key="3">
    <source>
        <dbReference type="Google" id="ProtNLM"/>
    </source>
</evidence>